<dbReference type="Proteomes" id="UP000807504">
    <property type="component" value="Unassembled WGS sequence"/>
</dbReference>
<feature type="compositionally biased region" description="Acidic residues" evidence="1">
    <location>
        <begin position="818"/>
        <end position="827"/>
    </location>
</feature>
<keyword evidence="3" id="KW-1185">Reference proteome</keyword>
<dbReference type="EMBL" id="JABXBU010002227">
    <property type="protein sequence ID" value="KAF8773722.1"/>
    <property type="molecule type" value="Genomic_DNA"/>
</dbReference>
<evidence type="ECO:0000256" key="1">
    <source>
        <dbReference type="SAM" id="MobiDB-lite"/>
    </source>
</evidence>
<evidence type="ECO:0000313" key="3">
    <source>
        <dbReference type="Proteomes" id="UP000807504"/>
    </source>
</evidence>
<gene>
    <name evidence="2" type="ORF">HNY73_016356</name>
</gene>
<reference evidence="2" key="1">
    <citation type="journal article" date="2020" name="bioRxiv">
        <title>Chromosome-level reference genome of the European wasp spider Argiope bruennichi: a resource for studies on range expansion and evolutionary adaptation.</title>
        <authorList>
            <person name="Sheffer M.M."/>
            <person name="Hoppe A."/>
            <person name="Krehenwinkel H."/>
            <person name="Uhl G."/>
            <person name="Kuss A.W."/>
            <person name="Jensen L."/>
            <person name="Jensen C."/>
            <person name="Gillespie R.G."/>
            <person name="Hoff K.J."/>
            <person name="Prost S."/>
        </authorList>
    </citation>
    <scope>NUCLEOTIDE SEQUENCE</scope>
</reference>
<dbReference type="AlphaFoldDB" id="A0A8T0EIK5"/>
<reference evidence="2" key="2">
    <citation type="submission" date="2020-06" db="EMBL/GenBank/DDBJ databases">
        <authorList>
            <person name="Sheffer M."/>
        </authorList>
    </citation>
    <scope>NUCLEOTIDE SEQUENCE</scope>
</reference>
<accession>A0A8T0EIK5</accession>
<organism evidence="2 3">
    <name type="scientific">Argiope bruennichi</name>
    <name type="common">Wasp spider</name>
    <name type="synonym">Aranea bruennichi</name>
    <dbReference type="NCBI Taxonomy" id="94029"/>
    <lineage>
        <taxon>Eukaryota</taxon>
        <taxon>Metazoa</taxon>
        <taxon>Ecdysozoa</taxon>
        <taxon>Arthropoda</taxon>
        <taxon>Chelicerata</taxon>
        <taxon>Arachnida</taxon>
        <taxon>Araneae</taxon>
        <taxon>Araneomorphae</taxon>
        <taxon>Entelegynae</taxon>
        <taxon>Araneoidea</taxon>
        <taxon>Araneidae</taxon>
        <taxon>Argiope</taxon>
    </lineage>
</organism>
<comment type="caution">
    <text evidence="2">The sequence shown here is derived from an EMBL/GenBank/DDBJ whole genome shotgun (WGS) entry which is preliminary data.</text>
</comment>
<name>A0A8T0EIK5_ARGBR</name>
<sequence length="1107" mass="125638">MSEPSYFIQKSTILAPNGEDEDTNLLLNAAYSSFYRQDHEESNHLLSSSSCFENYSSNLQNSIPVATHLNNLQKTPKTVSFVHHINKLRSSTPKASSLLSPFASDVTEIKFKLKDTNCKNQNTTVSNCEKLILDISNDTLDFQSTTNFSQFKRSSYVDYLNNSLNCSKFKCHNTQNETSISSYLSAKELKTPATNAKLPILTNKTINESLINSVNEYRVTENELEILNKPDSCKHEEIFSILNGPECKCNEELNKTCNSNSLFASFKSHDSDLISFQDDLEWKSNNSYIDKIHLKDSSSKLNGKSLSSDYEPFGSVEQFQSRDISIVNDLYDETVNDMMNDILNHLFPKMPNTYVPHHYTEEKNDFPINDGSDVHKEAFCILNNAENTVEVSEITSIKSKIQNSKEFITDKMKINEATIRCESNTDNANSKNDFNFFNLLNNNKENISEFPKTLNFRGRNSKAIKIQEITANSRLAGFPGKICKDLTNLLNGTFPTKLQICSDFTKSKADSTESLFVNSKPEPIVHKEYWKHTDNEKYSSHMTGLPIRDWRPFKMELLKYDSKMSVNNNFKALVEKFIENIMLFNIPICKTQEIMLNFEVYDKSRLLCNQNSNSLIRTGFLNPVTISLQNLIVDKSNELNSHYSIHPYGKGATSKLKPQDAASKNPCICLQSNLSLSIADAQNSAFERNEISLKIFDSISNSKLHNVRQMSNESKICEYLENDKDNRKHNGLDNKEVLKSKVFQNISNAATLAPINNEALNSQSKRFEVSRFPEDISKTYNLFPSRVSINTSIKSSSKSRTDSSETVETDISITSNSDSEDSMEISEEVPKHGNKRLPLQELFDIDKMIAKAVIQTFTDLGSSRGLKQSQILKYINQHKMIKRHSKVNRDIQNFLKVSNEVGIMSRKGLRYFLSEGSNSFSKKKKEIKNKCKTVKTGMELKVKTPALTRVKARRTTLEVITPEKIKTRNVSKMKTLKTPAPSTGAKAKRSTIASETCKKIKTRRAAHKEKIPALTRIKTKKDASEMITPQKMKTRKAAFKIKTPASARIKQFKKGITTSLPSSSNSKYLLLSNEAKSYICHKTKIELRSPTIYKNLRSRVILMKKDA</sequence>
<protein>
    <submittedName>
        <fullName evidence="2">Uncharacterized protein</fullName>
    </submittedName>
</protein>
<feature type="region of interest" description="Disordered" evidence="1">
    <location>
        <begin position="793"/>
        <end position="831"/>
    </location>
</feature>
<evidence type="ECO:0000313" key="2">
    <source>
        <dbReference type="EMBL" id="KAF8773722.1"/>
    </source>
</evidence>
<proteinExistence type="predicted"/>